<evidence type="ECO:0000313" key="3">
    <source>
        <dbReference type="Proteomes" id="UP001218218"/>
    </source>
</evidence>
<dbReference type="InterPro" id="IPR007111">
    <property type="entry name" value="NACHT_NTPase"/>
</dbReference>
<dbReference type="Gene3D" id="3.40.50.300">
    <property type="entry name" value="P-loop containing nucleotide triphosphate hydrolases"/>
    <property type="match status" value="1"/>
</dbReference>
<dbReference type="Pfam" id="PF05729">
    <property type="entry name" value="NACHT"/>
    <property type="match status" value="1"/>
</dbReference>
<keyword evidence="3" id="KW-1185">Reference proteome</keyword>
<dbReference type="InterPro" id="IPR027417">
    <property type="entry name" value="P-loop_NTPase"/>
</dbReference>
<comment type="caution">
    <text evidence="2">The sequence shown here is derived from an EMBL/GenBank/DDBJ whole genome shotgun (WGS) entry which is preliminary data.</text>
</comment>
<gene>
    <name evidence="2" type="ORF">DFH08DRAFT_719130</name>
</gene>
<dbReference type="Proteomes" id="UP001218218">
    <property type="component" value="Unassembled WGS sequence"/>
</dbReference>
<evidence type="ECO:0000259" key="1">
    <source>
        <dbReference type="Pfam" id="PF05729"/>
    </source>
</evidence>
<dbReference type="GO" id="GO:0016787">
    <property type="term" value="F:hydrolase activity"/>
    <property type="evidence" value="ECO:0007669"/>
    <property type="project" value="UniProtKB-KW"/>
</dbReference>
<dbReference type="PANTHER" id="PTHR47691:SF3">
    <property type="entry name" value="HTH-TYPE TRANSCRIPTIONAL REGULATOR RV0890C-RELATED"/>
    <property type="match status" value="1"/>
</dbReference>
<protein>
    <submittedName>
        <fullName evidence="2">P-loop containing nucleoside triphosphate hydrolase protein</fullName>
    </submittedName>
</protein>
<evidence type="ECO:0000313" key="2">
    <source>
        <dbReference type="EMBL" id="KAJ7310045.1"/>
    </source>
</evidence>
<dbReference type="SUPFAM" id="SSF52540">
    <property type="entry name" value="P-loop containing nucleoside triphosphate hydrolases"/>
    <property type="match status" value="1"/>
</dbReference>
<accession>A0AAD6Z6R4</accession>
<dbReference type="PRINTS" id="PR00364">
    <property type="entry name" value="DISEASERSIST"/>
</dbReference>
<reference evidence="2" key="1">
    <citation type="submission" date="2023-03" db="EMBL/GenBank/DDBJ databases">
        <title>Massive genome expansion in bonnet fungi (Mycena s.s.) driven by repeated elements and novel gene families across ecological guilds.</title>
        <authorList>
            <consortium name="Lawrence Berkeley National Laboratory"/>
            <person name="Harder C.B."/>
            <person name="Miyauchi S."/>
            <person name="Viragh M."/>
            <person name="Kuo A."/>
            <person name="Thoen E."/>
            <person name="Andreopoulos B."/>
            <person name="Lu D."/>
            <person name="Skrede I."/>
            <person name="Drula E."/>
            <person name="Henrissat B."/>
            <person name="Morin E."/>
            <person name="Kohler A."/>
            <person name="Barry K."/>
            <person name="LaButti K."/>
            <person name="Morin E."/>
            <person name="Salamov A."/>
            <person name="Lipzen A."/>
            <person name="Mereny Z."/>
            <person name="Hegedus B."/>
            <person name="Baldrian P."/>
            <person name="Stursova M."/>
            <person name="Weitz H."/>
            <person name="Taylor A."/>
            <person name="Grigoriev I.V."/>
            <person name="Nagy L.G."/>
            <person name="Martin F."/>
            <person name="Kauserud H."/>
        </authorList>
    </citation>
    <scope>NUCLEOTIDE SEQUENCE</scope>
    <source>
        <strain evidence="2">CBHHK002</strain>
    </source>
</reference>
<name>A0AAD6Z6R4_9AGAR</name>
<feature type="domain" description="NACHT" evidence="1">
    <location>
        <begin position="30"/>
        <end position="178"/>
    </location>
</feature>
<proteinExistence type="predicted"/>
<dbReference type="EMBL" id="JARIHO010000080">
    <property type="protein sequence ID" value="KAJ7310045.1"/>
    <property type="molecule type" value="Genomic_DNA"/>
</dbReference>
<organism evidence="2 3">
    <name type="scientific">Mycena albidolilacea</name>
    <dbReference type="NCBI Taxonomy" id="1033008"/>
    <lineage>
        <taxon>Eukaryota</taxon>
        <taxon>Fungi</taxon>
        <taxon>Dikarya</taxon>
        <taxon>Basidiomycota</taxon>
        <taxon>Agaricomycotina</taxon>
        <taxon>Agaricomycetes</taxon>
        <taxon>Agaricomycetidae</taxon>
        <taxon>Agaricales</taxon>
        <taxon>Marasmiineae</taxon>
        <taxon>Mycenaceae</taxon>
        <taxon>Mycena</taxon>
    </lineage>
</organism>
<sequence length="472" mass="52457">MLPSKPKIFHGCESEMENIMKMLGQQSPRIAILGGGGMGKTSLARAVMHHPQTSAKFDHMFFVSAEAATTSVELAALIGLHVGLDPGKDLTKHVVHYFSRKPRSLVVLDNLETVWEPIQSRGGVEEFLSLLTEVGHLALIITMRGAERPAKVRWTHPFLLPLQPLSNEAAQQTFLEITDNAGKEGMDQLLRLTDNMPLAVDLIAHLTDYEGVDHVLTRWEKEKTALFAVGYDRKSNLDASITLSLSSPRITSESKQLLSLLSALPNGLSDDQLVQSKFPISNILSCKAALLATALAYQDGNKRLRSLMPIREHIRQSLPPSQSLIECLRKHFFSLLKLFSKHNGEQLPPVIKQITLNFGNLQEVLQQGLYLNAPDLANTISSIIFLNHFHRITRGGQTMLMDYIQPILMKLGDSHLEIRFSTETLKSREICFADGQHLITQTIPLVECVNNPLLTCESTCSIGVSMPNFIHP</sequence>
<dbReference type="PANTHER" id="PTHR47691">
    <property type="entry name" value="REGULATOR-RELATED"/>
    <property type="match status" value="1"/>
</dbReference>
<keyword evidence="2" id="KW-0378">Hydrolase</keyword>
<dbReference type="AlphaFoldDB" id="A0AAD6Z6R4"/>